<proteinExistence type="predicted"/>
<evidence type="ECO:0000313" key="2">
    <source>
        <dbReference type="EMBL" id="MYM87926.1"/>
    </source>
</evidence>
<name>A0A845G4D9_9BURK</name>
<protein>
    <recommendedName>
        <fullName evidence="4">Porin</fullName>
    </recommendedName>
</protein>
<evidence type="ECO:0000313" key="3">
    <source>
        <dbReference type="Proteomes" id="UP000470302"/>
    </source>
</evidence>
<dbReference type="AlphaFoldDB" id="A0A845G4D9"/>
<evidence type="ECO:0000256" key="1">
    <source>
        <dbReference type="SAM" id="SignalP"/>
    </source>
</evidence>
<organism evidence="2 3">
    <name type="scientific">Duganella vulcania</name>
    <dbReference type="NCBI Taxonomy" id="2692166"/>
    <lineage>
        <taxon>Bacteria</taxon>
        <taxon>Pseudomonadati</taxon>
        <taxon>Pseudomonadota</taxon>
        <taxon>Betaproteobacteria</taxon>
        <taxon>Burkholderiales</taxon>
        <taxon>Oxalobacteraceae</taxon>
        <taxon>Telluria group</taxon>
        <taxon>Duganella</taxon>
    </lineage>
</organism>
<dbReference type="EMBL" id="WWCW01000034">
    <property type="protein sequence ID" value="MYM87926.1"/>
    <property type="molecule type" value="Genomic_DNA"/>
</dbReference>
<dbReference type="RefSeq" id="WP_161097015.1">
    <property type="nucleotide sequence ID" value="NZ_WWCW01000034.1"/>
</dbReference>
<sequence length="375" mass="41309">MRLIFLLGTLLVAGGAAAQSSVADSDIALHASSASWQPYAKAQAWAAYDAVPIRDLGRDWGDSYTPRNGRNAFLQRDRVEFGVEKDGWRVGAEYRLELTLEANRDTVDLYHVYQSHRTPDKAREFTADAHSKQWAAAGARVGRTFALPDQGAGNPLLMVSATVYGHARNHDSGVSGKVVYKADTAYRIDGTYANSNTDYAYPFMPEATQRSSGASISAALQWPLSSQLTANLAVNDLWSRIRWTNLPSVVKNIASDVRTVDGDGYVNYKPYMVGQNSLIERTGTIGASTALNFTYRYQQWAVRVGAQRIAGTTIPEAIGSYASQWGTFSASYDTRFNMVGLGYEQGPFRLRVRTDRLPFSEAHAFSLETGLHVMF</sequence>
<feature type="chain" id="PRO_5032984695" description="Porin" evidence="1">
    <location>
        <begin position="19"/>
        <end position="375"/>
    </location>
</feature>
<reference evidence="2 3" key="1">
    <citation type="submission" date="2020-01" db="EMBL/GenBank/DDBJ databases">
        <title>Novel species isolated from a subtropical stream in China.</title>
        <authorList>
            <person name="Lu H."/>
        </authorList>
    </citation>
    <scope>NUCLEOTIDE SEQUENCE [LARGE SCALE GENOMIC DNA]</scope>
    <source>
        <strain evidence="2 3">FT82W</strain>
    </source>
</reference>
<keyword evidence="1" id="KW-0732">Signal</keyword>
<feature type="signal peptide" evidence="1">
    <location>
        <begin position="1"/>
        <end position="18"/>
    </location>
</feature>
<accession>A0A845G4D9</accession>
<dbReference type="Proteomes" id="UP000470302">
    <property type="component" value="Unassembled WGS sequence"/>
</dbReference>
<comment type="caution">
    <text evidence="2">The sequence shown here is derived from an EMBL/GenBank/DDBJ whole genome shotgun (WGS) entry which is preliminary data.</text>
</comment>
<gene>
    <name evidence="2" type="ORF">GTP91_12140</name>
</gene>
<evidence type="ECO:0008006" key="4">
    <source>
        <dbReference type="Google" id="ProtNLM"/>
    </source>
</evidence>